<dbReference type="Pfam" id="PF00795">
    <property type="entry name" value="CN_hydrolase"/>
    <property type="match status" value="1"/>
</dbReference>
<evidence type="ECO:0000256" key="1">
    <source>
        <dbReference type="ARBA" id="ARBA00022801"/>
    </source>
</evidence>
<dbReference type="PANTHER" id="PTHR43674:SF2">
    <property type="entry name" value="BETA-UREIDOPROPIONASE"/>
    <property type="match status" value="1"/>
</dbReference>
<dbReference type="PANTHER" id="PTHR43674">
    <property type="entry name" value="NITRILASE C965.09-RELATED"/>
    <property type="match status" value="1"/>
</dbReference>
<gene>
    <name evidence="2" type="ORF">GII30_14125</name>
</gene>
<accession>A0A857KKR7</accession>
<dbReference type="SUPFAM" id="SSF56317">
    <property type="entry name" value="Carbon-nitrogen hydrolase"/>
    <property type="match status" value="1"/>
</dbReference>
<dbReference type="GO" id="GO:0033388">
    <property type="term" value="P:putrescine biosynthetic process from arginine"/>
    <property type="evidence" value="ECO:0007669"/>
    <property type="project" value="TreeGrafter"/>
</dbReference>
<dbReference type="RefSeq" id="WP_005186781.1">
    <property type="nucleotide sequence ID" value="NZ_CP045804.1"/>
</dbReference>
<evidence type="ECO:0000313" key="2">
    <source>
        <dbReference type="EMBL" id="QHN40132.1"/>
    </source>
</evidence>
<dbReference type="AlphaFoldDB" id="A0A857KKR7"/>
<sequence>MNSRRSTLRVAAAQPEVTDLVSTVRAHARAVDACNADLVVFPELSLTGYHYDTLPFSLDTDAAALDAIVSACARTDAVAVVGAPVTYRDGKAIAMLRVDTSGVSVAHIKSSLGAAENEHFIPGLGPSVIDVGGWRIGLAICKETGDDAHTRALADAGIDVYACGVVHHDHELDEQERRARSITTECGVAVVMASFAGSTGEGYSSTAGNSSIWSPDRRRLACAGAGPGEFAVGDVSGCRTQIATRRRQD</sequence>
<dbReference type="InterPro" id="IPR050345">
    <property type="entry name" value="Aliph_Amidase/BUP"/>
</dbReference>
<name>A0A857KKR7_9ACTN</name>
<proteinExistence type="predicted"/>
<dbReference type="InterPro" id="IPR036526">
    <property type="entry name" value="C-N_Hydrolase_sf"/>
</dbReference>
<keyword evidence="1 2" id="KW-0378">Hydrolase</keyword>
<dbReference type="GO" id="GO:0050126">
    <property type="term" value="F:N-carbamoylputrescine amidase activity"/>
    <property type="evidence" value="ECO:0007669"/>
    <property type="project" value="TreeGrafter"/>
</dbReference>
<dbReference type="InterPro" id="IPR003010">
    <property type="entry name" value="C-N_Hydrolase"/>
</dbReference>
<organism evidence="2">
    <name type="scientific">Gordonia amarae</name>
    <dbReference type="NCBI Taxonomy" id="36821"/>
    <lineage>
        <taxon>Bacteria</taxon>
        <taxon>Bacillati</taxon>
        <taxon>Actinomycetota</taxon>
        <taxon>Actinomycetes</taxon>
        <taxon>Mycobacteriales</taxon>
        <taxon>Gordoniaceae</taxon>
        <taxon>Gordonia</taxon>
    </lineage>
</organism>
<dbReference type="CDD" id="cd07197">
    <property type="entry name" value="nitrilase"/>
    <property type="match status" value="1"/>
</dbReference>
<dbReference type="PROSITE" id="PS50263">
    <property type="entry name" value="CN_HYDROLASE"/>
    <property type="match status" value="1"/>
</dbReference>
<dbReference type="Gene3D" id="3.60.110.10">
    <property type="entry name" value="Carbon-nitrogen hydrolase"/>
    <property type="match status" value="1"/>
</dbReference>
<dbReference type="EMBL" id="CP045810">
    <property type="protein sequence ID" value="QHN40132.1"/>
    <property type="molecule type" value="Genomic_DNA"/>
</dbReference>
<protein>
    <submittedName>
        <fullName evidence="2">Carbon-nitrogen hydrolase family protein</fullName>
    </submittedName>
</protein>
<reference evidence="2" key="1">
    <citation type="journal article" date="2021" name="Nat. Microbiol.">
        <title>Cocultivation of an ultrasmall environmental parasitic bacterium with lytic ability against bacteria associated with wastewater foams.</title>
        <authorList>
            <person name="Batinovic S."/>
            <person name="Rose J.J.A."/>
            <person name="Ratcliffe J."/>
            <person name="Seviour R.J."/>
            <person name="Petrovski S."/>
        </authorList>
    </citation>
    <scope>NUCLEOTIDE SEQUENCE</scope>
    <source>
        <strain evidence="2">CON44</strain>
    </source>
</reference>